<dbReference type="PROSITE" id="PS51782">
    <property type="entry name" value="LYSM"/>
    <property type="match status" value="1"/>
</dbReference>
<dbReference type="Pfam" id="PF01476">
    <property type="entry name" value="LysM"/>
    <property type="match status" value="1"/>
</dbReference>
<dbReference type="PANTHER" id="PTHR34859">
    <property type="entry name" value="UNNAMED PRODUCT"/>
    <property type="match status" value="1"/>
</dbReference>
<keyword evidence="1" id="KW-0732">Signal</keyword>
<reference evidence="3" key="1">
    <citation type="submission" date="2020-11" db="EMBL/GenBank/DDBJ databases">
        <title>Chlorella ohadii genome sequencing and assembly.</title>
        <authorList>
            <person name="Murik O."/>
            <person name="Treves H."/>
            <person name="Kedem I."/>
            <person name="Shotland Y."/>
            <person name="Kaplan A."/>
        </authorList>
    </citation>
    <scope>NUCLEOTIDE SEQUENCE</scope>
    <source>
        <strain evidence="3">1</strain>
    </source>
</reference>
<dbReference type="EMBL" id="JADXDR010000052">
    <property type="protein sequence ID" value="KAI7842460.1"/>
    <property type="molecule type" value="Genomic_DNA"/>
</dbReference>
<dbReference type="SMART" id="SM00257">
    <property type="entry name" value="LysM"/>
    <property type="match status" value="1"/>
</dbReference>
<evidence type="ECO:0000256" key="1">
    <source>
        <dbReference type="SAM" id="SignalP"/>
    </source>
</evidence>
<feature type="chain" id="PRO_5042292409" description="LysM domain-containing protein" evidence="1">
    <location>
        <begin position="38"/>
        <end position="338"/>
    </location>
</feature>
<keyword evidence="4" id="KW-1185">Reference proteome</keyword>
<proteinExistence type="predicted"/>
<sequence>MLHKPASRCSMMLPIMRCPVAALAVLAALGCLQAVAAQQSCDHEIKSGDTFWALSQRFQTEVAVIQRLNPGVNPNNLQIGQKVKVPCVSVPAPTKPAPRNPTYKACWKLSYGRGAGRPLHTCADGMEKYDALCYRPCRDSYSAFHASCFQRCPSGYQDHGALCTRPPHIYGKGCCCTIFTKKCCGNCPSGYRDDGCTCHRTMHTFAKDSYIRGTGVPMGCGSNEEKNGALCYPRCRPGYNGNGPVCWSSGAPAPGWQRCNDIGWGPDREACDEMNSVFTEMGLKMGTLAFCAAAVVAAVASAGALAPAAAAICPQTIAIAADGAAQGVRLAQFPSCPS</sequence>
<evidence type="ECO:0000313" key="3">
    <source>
        <dbReference type="EMBL" id="KAI7842460.1"/>
    </source>
</evidence>
<accession>A0AAD5DUQ4</accession>
<feature type="domain" description="LysM" evidence="2">
    <location>
        <begin position="41"/>
        <end position="85"/>
    </location>
</feature>
<dbReference type="InterPro" id="IPR036779">
    <property type="entry name" value="LysM_dom_sf"/>
</dbReference>
<organism evidence="3 4">
    <name type="scientific">Chlorella ohadii</name>
    <dbReference type="NCBI Taxonomy" id="2649997"/>
    <lineage>
        <taxon>Eukaryota</taxon>
        <taxon>Viridiplantae</taxon>
        <taxon>Chlorophyta</taxon>
        <taxon>core chlorophytes</taxon>
        <taxon>Trebouxiophyceae</taxon>
        <taxon>Chlorellales</taxon>
        <taxon>Chlorellaceae</taxon>
        <taxon>Chlorella clade</taxon>
        <taxon>Chlorella</taxon>
    </lineage>
</organism>
<protein>
    <recommendedName>
        <fullName evidence="2">LysM domain-containing protein</fullName>
    </recommendedName>
</protein>
<dbReference type="CDD" id="cd00118">
    <property type="entry name" value="LysM"/>
    <property type="match status" value="1"/>
</dbReference>
<gene>
    <name evidence="3" type="ORF">COHA_003816</name>
</gene>
<dbReference type="SUPFAM" id="SSF54106">
    <property type="entry name" value="LysM domain"/>
    <property type="match status" value="1"/>
</dbReference>
<evidence type="ECO:0000259" key="2">
    <source>
        <dbReference type="PROSITE" id="PS51782"/>
    </source>
</evidence>
<dbReference type="PANTHER" id="PTHR34859:SF2">
    <property type="entry name" value="LYSM DOMAIN-CONTAINING PROTEIN"/>
    <property type="match status" value="1"/>
</dbReference>
<dbReference type="PROSITE" id="PS51257">
    <property type="entry name" value="PROKAR_LIPOPROTEIN"/>
    <property type="match status" value="1"/>
</dbReference>
<dbReference type="AlphaFoldDB" id="A0AAD5DUQ4"/>
<dbReference type="InterPro" id="IPR018392">
    <property type="entry name" value="LysM"/>
</dbReference>
<name>A0AAD5DUQ4_9CHLO</name>
<feature type="signal peptide" evidence="1">
    <location>
        <begin position="1"/>
        <end position="37"/>
    </location>
</feature>
<dbReference type="Gene3D" id="3.10.350.10">
    <property type="entry name" value="LysM domain"/>
    <property type="match status" value="1"/>
</dbReference>
<comment type="caution">
    <text evidence="3">The sequence shown here is derived from an EMBL/GenBank/DDBJ whole genome shotgun (WGS) entry which is preliminary data.</text>
</comment>
<dbReference type="Proteomes" id="UP001205105">
    <property type="component" value="Unassembled WGS sequence"/>
</dbReference>
<evidence type="ECO:0000313" key="4">
    <source>
        <dbReference type="Proteomes" id="UP001205105"/>
    </source>
</evidence>